<keyword evidence="10" id="KW-1185">Reference proteome</keyword>
<feature type="active site" description="Charge relay system" evidence="5 6">
    <location>
        <position position="338"/>
    </location>
</feature>
<feature type="domain" description="Peptidase S8/S53" evidence="8">
    <location>
        <begin position="116"/>
        <end position="376"/>
    </location>
</feature>
<dbReference type="GO" id="GO:0006508">
    <property type="term" value="P:proteolysis"/>
    <property type="evidence" value="ECO:0007669"/>
    <property type="project" value="UniProtKB-KW"/>
</dbReference>
<dbReference type="InterPro" id="IPR036852">
    <property type="entry name" value="Peptidase_S8/S53_dom_sf"/>
</dbReference>
<dbReference type="AlphaFoldDB" id="A0A846HHK2"/>
<dbReference type="Gene3D" id="3.40.50.200">
    <property type="entry name" value="Peptidase S8/S53 domain"/>
    <property type="match status" value="1"/>
</dbReference>
<feature type="active site" description="Charge relay system" evidence="5 6">
    <location>
        <position position="180"/>
    </location>
</feature>
<dbReference type="PANTHER" id="PTHR43806">
    <property type="entry name" value="PEPTIDASE S8"/>
    <property type="match status" value="1"/>
</dbReference>
<dbReference type="PROSITE" id="PS00138">
    <property type="entry name" value="SUBTILASE_SER"/>
    <property type="match status" value="1"/>
</dbReference>
<keyword evidence="4 6" id="KW-0720">Serine protease</keyword>
<sequence>MKIDSHNNNYYYDNKLNFTPISSVDSFNQKDDYNFRFGSHSSLNTAKNDVQMLDSSTTAYSENYNYTDGYGLINAADAVSKAAGKKTFADVPNLGGNNWGADLVKAPSAWAKGYTGKGVVVAVVDTGVDRNHDDLKNNIWTNSKEIANNGKDDDGNGYVDDVYGWNFDGNDNNTLDVAGHGTHVSGTIAGENNNFGVTGIAYDAYIMPVKVLDDSGSGSYDAIAQGIRYAADNGANVINLSLGGDYPDSGLESALKYASSKGAIVVMAAGNESGFQPGYPAHYADETGIAVGAVDKENNLASFSNLAGFNPVTYVTAPGVDVYSTLPGNKYASYSGTSMASPHVAGVVALMLSANPNLTDAQVRQILEDTSGNSTQAANSNFSLNSATQSDRLFANISTTSFESSPEIADDFLQSFSSGIESNSINFFPSYKPATFSFTDSSIQDNEMLIPQFGFQSQYYQDIFSIKSFDDAVVENILKQPKTQIEEYRDWLFDINSEIV</sequence>
<accession>A0A846HHK2</accession>
<dbReference type="InterPro" id="IPR015500">
    <property type="entry name" value="Peptidase_S8_subtilisin-rel"/>
</dbReference>
<dbReference type="EMBL" id="JTCM02000146">
    <property type="protein sequence ID" value="NEU76997.1"/>
    <property type="molecule type" value="Genomic_DNA"/>
</dbReference>
<dbReference type="InterPro" id="IPR023827">
    <property type="entry name" value="Peptidase_S8_Asp-AS"/>
</dbReference>
<reference evidence="9 10" key="1">
    <citation type="journal article" date="2015" name="Genome Announc.">
        <title>Draft Genome Sequence of Cyanobacterium Hassallia byssoidea Strain VB512170, Isolated from Monuments in India.</title>
        <authorList>
            <person name="Singh D."/>
            <person name="Chandrababunaidu M.M."/>
            <person name="Panda A."/>
            <person name="Sen D."/>
            <person name="Bhattacharyya S."/>
            <person name="Adhikary S.P."/>
            <person name="Tripathy S."/>
        </authorList>
    </citation>
    <scope>NUCLEOTIDE SEQUENCE [LARGE SCALE GENOMIC DNA]</scope>
    <source>
        <strain evidence="9 10">VB512170</strain>
    </source>
</reference>
<dbReference type="GO" id="GO:0004252">
    <property type="term" value="F:serine-type endopeptidase activity"/>
    <property type="evidence" value="ECO:0007669"/>
    <property type="project" value="UniProtKB-UniRule"/>
</dbReference>
<dbReference type="InterPro" id="IPR022398">
    <property type="entry name" value="Peptidase_S8_His-AS"/>
</dbReference>
<feature type="active site" description="Charge relay system" evidence="5 6">
    <location>
        <position position="125"/>
    </location>
</feature>
<evidence type="ECO:0000256" key="1">
    <source>
        <dbReference type="ARBA" id="ARBA00011073"/>
    </source>
</evidence>
<evidence type="ECO:0000313" key="9">
    <source>
        <dbReference type="EMBL" id="NEU76997.1"/>
    </source>
</evidence>
<protein>
    <submittedName>
        <fullName evidence="9">S8 family serine peptidase</fullName>
    </submittedName>
</protein>
<evidence type="ECO:0000313" key="10">
    <source>
        <dbReference type="Proteomes" id="UP000031549"/>
    </source>
</evidence>
<dbReference type="CDD" id="cd07473">
    <property type="entry name" value="Peptidases_S8_Subtilisin_like"/>
    <property type="match status" value="1"/>
</dbReference>
<dbReference type="InterPro" id="IPR050131">
    <property type="entry name" value="Peptidase_S8_subtilisin-like"/>
</dbReference>
<dbReference type="InterPro" id="IPR000209">
    <property type="entry name" value="Peptidase_S8/S53_dom"/>
</dbReference>
<dbReference type="Proteomes" id="UP000031549">
    <property type="component" value="Unassembled WGS sequence"/>
</dbReference>
<dbReference type="PRINTS" id="PR00723">
    <property type="entry name" value="SUBTILISIN"/>
</dbReference>
<evidence type="ECO:0000256" key="6">
    <source>
        <dbReference type="PROSITE-ProRule" id="PRU01240"/>
    </source>
</evidence>
<comment type="caution">
    <text evidence="9">The sequence shown here is derived from an EMBL/GenBank/DDBJ whole genome shotgun (WGS) entry which is preliminary data.</text>
</comment>
<evidence type="ECO:0000256" key="4">
    <source>
        <dbReference type="ARBA" id="ARBA00022825"/>
    </source>
</evidence>
<evidence type="ECO:0000256" key="3">
    <source>
        <dbReference type="ARBA" id="ARBA00022801"/>
    </source>
</evidence>
<organism evidence="9 10">
    <name type="scientific">Hassallia byssoidea VB512170</name>
    <dbReference type="NCBI Taxonomy" id="1304833"/>
    <lineage>
        <taxon>Bacteria</taxon>
        <taxon>Bacillati</taxon>
        <taxon>Cyanobacteriota</taxon>
        <taxon>Cyanophyceae</taxon>
        <taxon>Nostocales</taxon>
        <taxon>Tolypothrichaceae</taxon>
        <taxon>Hassallia</taxon>
    </lineage>
</organism>
<dbReference type="InterPro" id="IPR023828">
    <property type="entry name" value="Peptidase_S8_Ser-AS"/>
</dbReference>
<dbReference type="Pfam" id="PF00082">
    <property type="entry name" value="Peptidase_S8"/>
    <property type="match status" value="1"/>
</dbReference>
<dbReference type="PROSITE" id="PS00136">
    <property type="entry name" value="SUBTILASE_ASP"/>
    <property type="match status" value="1"/>
</dbReference>
<dbReference type="RefSeq" id="WP_039748164.1">
    <property type="nucleotide sequence ID" value="NZ_JTCM02000146.1"/>
</dbReference>
<evidence type="ECO:0000256" key="5">
    <source>
        <dbReference type="PIRSR" id="PIRSR615500-1"/>
    </source>
</evidence>
<evidence type="ECO:0000256" key="2">
    <source>
        <dbReference type="ARBA" id="ARBA00022670"/>
    </source>
</evidence>
<dbReference type="PROSITE" id="PS51892">
    <property type="entry name" value="SUBTILASE"/>
    <property type="match status" value="1"/>
</dbReference>
<keyword evidence="2 6" id="KW-0645">Protease</keyword>
<evidence type="ECO:0000256" key="7">
    <source>
        <dbReference type="RuleBase" id="RU003355"/>
    </source>
</evidence>
<dbReference type="SUPFAM" id="SSF52743">
    <property type="entry name" value="Subtilisin-like"/>
    <property type="match status" value="1"/>
</dbReference>
<dbReference type="PANTHER" id="PTHR43806:SF11">
    <property type="entry name" value="CEREVISIN-RELATED"/>
    <property type="match status" value="1"/>
</dbReference>
<evidence type="ECO:0000259" key="8">
    <source>
        <dbReference type="Pfam" id="PF00082"/>
    </source>
</evidence>
<keyword evidence="3 6" id="KW-0378">Hydrolase</keyword>
<gene>
    <name evidence="9" type="ORF">PI95_031990</name>
</gene>
<dbReference type="PROSITE" id="PS00137">
    <property type="entry name" value="SUBTILASE_HIS"/>
    <property type="match status" value="1"/>
</dbReference>
<dbReference type="InterPro" id="IPR034204">
    <property type="entry name" value="PfSUB1-like_cat_dom"/>
</dbReference>
<comment type="similarity">
    <text evidence="1 6 7">Belongs to the peptidase S8 family.</text>
</comment>
<name>A0A846HHK2_9CYAN</name>
<proteinExistence type="inferred from homology"/>